<reference evidence="1" key="1">
    <citation type="journal article" date="2019" name="Sci. Rep.">
        <title>Draft genome of Tanacetum cinerariifolium, the natural source of mosquito coil.</title>
        <authorList>
            <person name="Yamashiro T."/>
            <person name="Shiraishi A."/>
            <person name="Satake H."/>
            <person name="Nakayama K."/>
        </authorList>
    </citation>
    <scope>NUCLEOTIDE SEQUENCE</scope>
</reference>
<evidence type="ECO:0000313" key="1">
    <source>
        <dbReference type="EMBL" id="GEU82631.1"/>
    </source>
</evidence>
<sequence length="86" mass="9557">MPSPSPSSPSQSRSLSSIGNKLLEVTFQIVTLEKESWDGLEEAMQAQLANQHSICCTSFIETFSIEEVVTRHPPDDINIHDLDARD</sequence>
<organism evidence="1">
    <name type="scientific">Tanacetum cinerariifolium</name>
    <name type="common">Dalmatian daisy</name>
    <name type="synonym">Chrysanthemum cinerariifolium</name>
    <dbReference type="NCBI Taxonomy" id="118510"/>
    <lineage>
        <taxon>Eukaryota</taxon>
        <taxon>Viridiplantae</taxon>
        <taxon>Streptophyta</taxon>
        <taxon>Embryophyta</taxon>
        <taxon>Tracheophyta</taxon>
        <taxon>Spermatophyta</taxon>
        <taxon>Magnoliopsida</taxon>
        <taxon>eudicotyledons</taxon>
        <taxon>Gunneridae</taxon>
        <taxon>Pentapetalae</taxon>
        <taxon>asterids</taxon>
        <taxon>campanulids</taxon>
        <taxon>Asterales</taxon>
        <taxon>Asteraceae</taxon>
        <taxon>Asteroideae</taxon>
        <taxon>Anthemideae</taxon>
        <taxon>Anthemidinae</taxon>
        <taxon>Tanacetum</taxon>
    </lineage>
</organism>
<comment type="caution">
    <text evidence="1">The sequence shown here is derived from an EMBL/GenBank/DDBJ whole genome shotgun (WGS) entry which is preliminary data.</text>
</comment>
<proteinExistence type="predicted"/>
<protein>
    <submittedName>
        <fullName evidence="1">Uncharacterized protein</fullName>
    </submittedName>
</protein>
<name>A0A6L2N8W2_TANCI</name>
<dbReference type="EMBL" id="BKCJ010008517">
    <property type="protein sequence ID" value="GEU82631.1"/>
    <property type="molecule type" value="Genomic_DNA"/>
</dbReference>
<accession>A0A6L2N8W2</accession>
<gene>
    <name evidence="1" type="ORF">Tci_054609</name>
</gene>
<dbReference type="AlphaFoldDB" id="A0A6L2N8W2"/>